<name>A0AAU9XGE9_9CNID</name>
<accession>A0AAU9XGE9</accession>
<evidence type="ECO:0000313" key="1">
    <source>
        <dbReference type="EMBL" id="CAH3147676.1"/>
    </source>
</evidence>
<comment type="caution">
    <text evidence="1">The sequence shown here is derived from an EMBL/GenBank/DDBJ whole genome shotgun (WGS) entry which is preliminary data.</text>
</comment>
<evidence type="ECO:0000313" key="2">
    <source>
        <dbReference type="Proteomes" id="UP001159428"/>
    </source>
</evidence>
<reference evidence="1 2" key="1">
    <citation type="submission" date="2022-05" db="EMBL/GenBank/DDBJ databases">
        <authorList>
            <consortium name="Genoscope - CEA"/>
            <person name="William W."/>
        </authorList>
    </citation>
    <scope>NUCLEOTIDE SEQUENCE [LARGE SCALE GENOMIC DNA]</scope>
</reference>
<gene>
    <name evidence="1" type="ORF">PMEA_00023548</name>
</gene>
<dbReference type="AlphaFoldDB" id="A0AAU9XGE9"/>
<organism evidence="1 2">
    <name type="scientific">Pocillopora meandrina</name>
    <dbReference type="NCBI Taxonomy" id="46732"/>
    <lineage>
        <taxon>Eukaryota</taxon>
        <taxon>Metazoa</taxon>
        <taxon>Cnidaria</taxon>
        <taxon>Anthozoa</taxon>
        <taxon>Hexacorallia</taxon>
        <taxon>Scleractinia</taxon>
        <taxon>Astrocoeniina</taxon>
        <taxon>Pocilloporidae</taxon>
        <taxon>Pocillopora</taxon>
    </lineage>
</organism>
<dbReference type="EMBL" id="CALNXJ010000043">
    <property type="protein sequence ID" value="CAH3147676.1"/>
    <property type="molecule type" value="Genomic_DNA"/>
</dbReference>
<protein>
    <submittedName>
        <fullName evidence="1">Uncharacterized protein</fullName>
    </submittedName>
</protein>
<dbReference type="Proteomes" id="UP001159428">
    <property type="component" value="Unassembled WGS sequence"/>
</dbReference>
<feature type="non-terminal residue" evidence="1">
    <location>
        <position position="1"/>
    </location>
</feature>
<proteinExistence type="predicted"/>
<keyword evidence="2" id="KW-1185">Reference proteome</keyword>
<sequence>QWKKKVKKSDQGKWSECNKNLYRTKIAVVRREVGKIWPGNQKIYFKQNQANLLKLEELASRLADTCSIPEIGFGREAIRSHILQWSQEKNRRIADGYDFEVEHTRAKRAKKVRHGKPTKHKY</sequence>